<comment type="subcellular location">
    <subcellularLocation>
        <location evidence="1">Cell inner membrane</location>
        <topology evidence="1">Single-pass membrane protein</topology>
    </subcellularLocation>
</comment>
<dbReference type="GO" id="GO:0015627">
    <property type="term" value="C:type II protein secretion system complex"/>
    <property type="evidence" value="ECO:0007669"/>
    <property type="project" value="InterPro"/>
</dbReference>
<evidence type="ECO:0000256" key="3">
    <source>
        <dbReference type="ARBA" id="ARBA00022475"/>
    </source>
</evidence>
<evidence type="ECO:0000256" key="8">
    <source>
        <dbReference type="ARBA" id="ARBA00023136"/>
    </source>
</evidence>
<dbReference type="NCBIfam" id="TIGR02532">
    <property type="entry name" value="IV_pilin_GFxxxE"/>
    <property type="match status" value="1"/>
</dbReference>
<evidence type="ECO:0000256" key="7">
    <source>
        <dbReference type="ARBA" id="ARBA00022989"/>
    </source>
</evidence>
<keyword evidence="4" id="KW-0488">Methylation</keyword>
<dbReference type="Pfam" id="PF07963">
    <property type="entry name" value="N_methyl"/>
    <property type="match status" value="1"/>
</dbReference>
<keyword evidence="3" id="KW-1003">Cell membrane</keyword>
<dbReference type="InterPro" id="IPR022346">
    <property type="entry name" value="T2SS_GspH"/>
</dbReference>
<feature type="transmembrane region" description="Helical" evidence="11">
    <location>
        <begin position="20"/>
        <end position="45"/>
    </location>
</feature>
<name>A0A9W6G0W3_9BACT</name>
<dbReference type="Proteomes" id="UP001144352">
    <property type="component" value="Unassembled WGS sequence"/>
</dbReference>
<organism evidence="13 14">
    <name type="scientific">Geobacter hydrogenophilus</name>
    <dbReference type="NCBI Taxonomy" id="40983"/>
    <lineage>
        <taxon>Bacteria</taxon>
        <taxon>Pseudomonadati</taxon>
        <taxon>Thermodesulfobacteriota</taxon>
        <taxon>Desulfuromonadia</taxon>
        <taxon>Geobacterales</taxon>
        <taxon>Geobacteraceae</taxon>
        <taxon>Geobacter</taxon>
    </lineage>
</organism>
<evidence type="ECO:0000313" key="13">
    <source>
        <dbReference type="EMBL" id="GLI38765.1"/>
    </source>
</evidence>
<keyword evidence="5" id="KW-0997">Cell inner membrane</keyword>
<comment type="caution">
    <text evidence="13">The sequence shown here is derived from an EMBL/GenBank/DDBJ whole genome shotgun (WGS) entry which is preliminary data.</text>
</comment>
<evidence type="ECO:0000256" key="9">
    <source>
        <dbReference type="ARBA" id="ARBA00025772"/>
    </source>
</evidence>
<dbReference type="PROSITE" id="PS00409">
    <property type="entry name" value="PROKAR_NTER_METHYL"/>
    <property type="match status" value="1"/>
</dbReference>
<evidence type="ECO:0000256" key="1">
    <source>
        <dbReference type="ARBA" id="ARBA00004377"/>
    </source>
</evidence>
<keyword evidence="14" id="KW-1185">Reference proteome</keyword>
<protein>
    <recommendedName>
        <fullName evidence="2">Type II secretion system protein H</fullName>
    </recommendedName>
    <alternativeName>
        <fullName evidence="10">General secretion pathway protein H</fullName>
    </alternativeName>
</protein>
<keyword evidence="7 11" id="KW-1133">Transmembrane helix</keyword>
<dbReference type="SUPFAM" id="SSF54523">
    <property type="entry name" value="Pili subunits"/>
    <property type="match status" value="1"/>
</dbReference>
<evidence type="ECO:0000256" key="5">
    <source>
        <dbReference type="ARBA" id="ARBA00022519"/>
    </source>
</evidence>
<evidence type="ECO:0000256" key="11">
    <source>
        <dbReference type="SAM" id="Phobius"/>
    </source>
</evidence>
<evidence type="ECO:0000256" key="6">
    <source>
        <dbReference type="ARBA" id="ARBA00022692"/>
    </source>
</evidence>
<proteinExistence type="inferred from homology"/>
<evidence type="ECO:0000256" key="4">
    <source>
        <dbReference type="ARBA" id="ARBA00022481"/>
    </source>
</evidence>
<dbReference type="GO" id="GO:0005886">
    <property type="term" value="C:plasma membrane"/>
    <property type="evidence" value="ECO:0007669"/>
    <property type="project" value="UniProtKB-SubCell"/>
</dbReference>
<keyword evidence="6 11" id="KW-0812">Transmembrane</keyword>
<dbReference type="InterPro" id="IPR045584">
    <property type="entry name" value="Pilin-like"/>
</dbReference>
<evidence type="ECO:0000313" key="14">
    <source>
        <dbReference type="Proteomes" id="UP001144352"/>
    </source>
</evidence>
<keyword evidence="8 11" id="KW-0472">Membrane</keyword>
<feature type="domain" description="General secretion pathway GspH" evidence="12">
    <location>
        <begin position="61"/>
        <end position="176"/>
    </location>
</feature>
<dbReference type="Pfam" id="PF12019">
    <property type="entry name" value="GspH"/>
    <property type="match status" value="1"/>
</dbReference>
<evidence type="ECO:0000256" key="2">
    <source>
        <dbReference type="ARBA" id="ARBA00021549"/>
    </source>
</evidence>
<reference evidence="13" key="1">
    <citation type="submission" date="2022-12" db="EMBL/GenBank/DDBJ databases">
        <title>Reference genome sequencing for broad-spectrum identification of bacterial and archaeal isolates by mass spectrometry.</title>
        <authorList>
            <person name="Sekiguchi Y."/>
            <person name="Tourlousse D.M."/>
        </authorList>
    </citation>
    <scope>NUCLEOTIDE SEQUENCE</scope>
    <source>
        <strain evidence="13">H2</strain>
    </source>
</reference>
<evidence type="ECO:0000256" key="10">
    <source>
        <dbReference type="ARBA" id="ARBA00030775"/>
    </source>
</evidence>
<dbReference type="Gene3D" id="3.30.700.10">
    <property type="entry name" value="Glycoprotein, Type 4 Pilin"/>
    <property type="match status" value="1"/>
</dbReference>
<sequence>MDCSRDTDMKRGKRAAQGHITAGGFTLIEVMIVVAIIAILIAVALPPFVDWRNNLGYRQTARGMTAMLREAKSRAITRNRQQMVVFKPNSSSYSLLQGDRAYNTQETGWTSEQTQTIPANSTIRSGGGTSLANVSMQFNPNGTVRLFDRKGAPSDGTITVNEGTAVLYEISMTQSGMLTTKKK</sequence>
<dbReference type="EMBL" id="BSDS01000001">
    <property type="protein sequence ID" value="GLI38765.1"/>
    <property type="molecule type" value="Genomic_DNA"/>
</dbReference>
<comment type="similarity">
    <text evidence="9">Belongs to the GSP H family.</text>
</comment>
<dbReference type="GO" id="GO:0015628">
    <property type="term" value="P:protein secretion by the type II secretion system"/>
    <property type="evidence" value="ECO:0007669"/>
    <property type="project" value="InterPro"/>
</dbReference>
<dbReference type="InterPro" id="IPR012902">
    <property type="entry name" value="N_methyl_site"/>
</dbReference>
<accession>A0A9W6G0W3</accession>
<gene>
    <name evidence="13" type="ORF">GHYDROH2_22660</name>
</gene>
<evidence type="ECO:0000259" key="12">
    <source>
        <dbReference type="Pfam" id="PF12019"/>
    </source>
</evidence>
<dbReference type="AlphaFoldDB" id="A0A9W6G0W3"/>